<dbReference type="InterPro" id="IPR018968">
    <property type="entry name" value="Phasin"/>
</dbReference>
<dbReference type="RefSeq" id="WP_114059817.1">
    <property type="nucleotide sequence ID" value="NZ_CP029495.1"/>
</dbReference>
<dbReference type="InterPro" id="IPR010127">
    <property type="entry name" value="Phasin_subfam-1"/>
</dbReference>
<proteinExistence type="predicted"/>
<evidence type="ECO:0000259" key="2">
    <source>
        <dbReference type="Pfam" id="PF09361"/>
    </source>
</evidence>
<name>A0A344UFS1_9NEIS</name>
<dbReference type="OrthoDB" id="5298576at2"/>
<evidence type="ECO:0000256" key="1">
    <source>
        <dbReference type="SAM" id="MobiDB-lite"/>
    </source>
</evidence>
<gene>
    <name evidence="3" type="ORF">DK843_07275</name>
</gene>
<protein>
    <submittedName>
        <fullName evidence="3">Phasin</fullName>
    </submittedName>
</protein>
<reference evidence="3 4" key="1">
    <citation type="submission" date="2018-05" db="EMBL/GenBank/DDBJ databases">
        <title>Genome sequencing, assembly and analysis of the novel insecticidal bacterium, Chromobacterium phragmitis.</title>
        <authorList>
            <person name="Sparks M.E."/>
            <person name="Blackburn M.B."/>
            <person name="Gundersen-Rindal D.E."/>
        </authorList>
    </citation>
    <scope>NUCLEOTIDE SEQUENCE [LARGE SCALE GENOMIC DNA]</scope>
    <source>
        <strain evidence="3">IIBBL 274-1</strain>
    </source>
</reference>
<dbReference type="EMBL" id="CP029554">
    <property type="protein sequence ID" value="AXE34119.1"/>
    <property type="molecule type" value="Genomic_DNA"/>
</dbReference>
<dbReference type="Pfam" id="PF09361">
    <property type="entry name" value="Phasin_2"/>
    <property type="match status" value="1"/>
</dbReference>
<feature type="region of interest" description="Disordered" evidence="1">
    <location>
        <begin position="169"/>
        <end position="190"/>
    </location>
</feature>
<dbReference type="AlphaFoldDB" id="A0A344UFS1"/>
<feature type="domain" description="Phasin" evidence="2">
    <location>
        <begin position="7"/>
        <end position="105"/>
    </location>
</feature>
<evidence type="ECO:0000313" key="4">
    <source>
        <dbReference type="Proteomes" id="UP000252038"/>
    </source>
</evidence>
<dbReference type="NCBIfam" id="TIGR01841">
    <property type="entry name" value="phasin"/>
    <property type="match status" value="1"/>
</dbReference>
<evidence type="ECO:0000313" key="3">
    <source>
        <dbReference type="EMBL" id="AXE34119.1"/>
    </source>
</evidence>
<dbReference type="KEGG" id="chrb:DK843_07275"/>
<organism evidence="3 4">
    <name type="scientific">Chromobacterium phragmitis</name>
    <dbReference type="NCBI Taxonomy" id="2202141"/>
    <lineage>
        <taxon>Bacteria</taxon>
        <taxon>Pseudomonadati</taxon>
        <taxon>Pseudomonadota</taxon>
        <taxon>Betaproteobacteria</taxon>
        <taxon>Neisseriales</taxon>
        <taxon>Chromobacteriaceae</taxon>
        <taxon>Chromobacterium</taxon>
    </lineage>
</organism>
<dbReference type="Proteomes" id="UP000252038">
    <property type="component" value="Chromosome"/>
</dbReference>
<accession>A0A344UFS1</accession>
<sequence length="190" mass="19713">MFTTTQELSSLGQSQFDKAVRLSSIVLAGAERFASLQLDLSRKLLSDNAEAFKALSEAKDVKALGELQNTLAQPALDQAFSAARNVYDAALATQNELTSFVEEQIAENNKALQTSLDRLSKNAPAGSDIAVSALKTLLNTSTAAFESVSKTAKKVSAEIAEAGVEAATNSAKAASAAVSRGGKKTTATAA</sequence>
<dbReference type="KEGG" id="chri:DK842_01735"/>
<feature type="compositionally biased region" description="Low complexity" evidence="1">
    <location>
        <begin position="169"/>
        <end position="179"/>
    </location>
</feature>